<protein>
    <submittedName>
        <fullName evidence="1">YfiR family protein</fullName>
    </submittedName>
</protein>
<gene>
    <name evidence="1" type="ORF">NP590_17310</name>
</gene>
<dbReference type="Pfam" id="PF13689">
    <property type="entry name" value="DUF4154"/>
    <property type="match status" value="1"/>
</dbReference>
<keyword evidence="2" id="KW-1185">Reference proteome</keyword>
<organism evidence="1 2">
    <name type="scientific">Methylomonas subterranea</name>
    <dbReference type="NCBI Taxonomy" id="2952225"/>
    <lineage>
        <taxon>Bacteria</taxon>
        <taxon>Pseudomonadati</taxon>
        <taxon>Pseudomonadota</taxon>
        <taxon>Gammaproteobacteria</taxon>
        <taxon>Methylococcales</taxon>
        <taxon>Methylococcaceae</taxon>
        <taxon>Methylomonas</taxon>
    </lineage>
</organism>
<comment type="caution">
    <text evidence="1">The sequence shown here is derived from an EMBL/GenBank/DDBJ whole genome shotgun (WGS) entry which is preliminary data.</text>
</comment>
<dbReference type="RefSeq" id="WP_256603908.1">
    <property type="nucleotide sequence ID" value="NZ_JANIBJ010000040.1"/>
</dbReference>
<proteinExistence type="predicted"/>
<reference evidence="1 2" key="1">
    <citation type="submission" date="2022-07" db="EMBL/GenBank/DDBJ databases">
        <title>Methylomonas rivi sp. nov., Methylomonas rosea sp. nov., Methylomonas aureus sp. nov. and Methylomonas subterranea sp. nov., four novel methanotrophs isolated from a freshwater creek and the deep terrestrial subsurface.</title>
        <authorList>
            <person name="Abin C."/>
            <person name="Sankaranarayanan K."/>
            <person name="Garner C."/>
            <person name="Sindelar R."/>
            <person name="Kotary K."/>
            <person name="Garner R."/>
            <person name="Barclay S."/>
            <person name="Lawson P."/>
            <person name="Krumholz L."/>
        </authorList>
    </citation>
    <scope>NUCLEOTIDE SEQUENCE [LARGE SCALE GENOMIC DNA]</scope>
    <source>
        <strain evidence="1 2">SURF-2</strain>
    </source>
</reference>
<name>A0ABT1TLB7_9GAMM</name>
<evidence type="ECO:0000313" key="2">
    <source>
        <dbReference type="Proteomes" id="UP001524499"/>
    </source>
</evidence>
<evidence type="ECO:0000313" key="1">
    <source>
        <dbReference type="EMBL" id="MCQ8105872.1"/>
    </source>
</evidence>
<accession>A0ABT1TLB7</accession>
<sequence>MVLAFGLAWLPGTWQLPVADSLSEAQVKAAYLYNFAKFVEWPAEGEPDNSDISLCLIGNNPLEGFLETLNGRNIGERRLRLVRHNYANLSLSGCHLLYIGLSEQAHFLVILNALGNAPTLTLSDIENFAEKGGGIGLVVRDNKVVFEVNLETIRKAGLHLPGQLLNIATHVYGR</sequence>
<dbReference type="Proteomes" id="UP001524499">
    <property type="component" value="Unassembled WGS sequence"/>
</dbReference>
<dbReference type="EMBL" id="JANIBJ010000040">
    <property type="protein sequence ID" value="MCQ8105872.1"/>
    <property type="molecule type" value="Genomic_DNA"/>
</dbReference>
<dbReference type="InterPro" id="IPR025293">
    <property type="entry name" value="YfiR/HmsC-like"/>
</dbReference>